<proteinExistence type="predicted"/>
<dbReference type="GO" id="GO:0051082">
    <property type="term" value="F:unfolded protein binding"/>
    <property type="evidence" value="ECO:0007669"/>
    <property type="project" value="InterPro"/>
</dbReference>
<evidence type="ECO:0008006" key="2">
    <source>
        <dbReference type="Google" id="ProtNLM"/>
    </source>
</evidence>
<reference evidence="1" key="1">
    <citation type="journal article" date="2015" name="Nature">
        <title>Complex archaea that bridge the gap between prokaryotes and eukaryotes.</title>
        <authorList>
            <person name="Spang A."/>
            <person name="Saw J.H."/>
            <person name="Jorgensen S.L."/>
            <person name="Zaremba-Niedzwiedzka K."/>
            <person name="Martijn J."/>
            <person name="Lind A.E."/>
            <person name="van Eijk R."/>
            <person name="Schleper C."/>
            <person name="Guy L."/>
            <person name="Ettema T.J."/>
        </authorList>
    </citation>
    <scope>NUCLEOTIDE SEQUENCE</scope>
</reference>
<dbReference type="AlphaFoldDB" id="A0A0F9CUP8"/>
<dbReference type="SUPFAM" id="SSF49493">
    <property type="entry name" value="HSP40/DnaJ peptide-binding domain"/>
    <property type="match status" value="1"/>
</dbReference>
<protein>
    <recommendedName>
        <fullName evidence="2">Chaperone DnaJ C-terminal domain-containing protein</fullName>
    </recommendedName>
</protein>
<dbReference type="EMBL" id="LAZR01034476">
    <property type="protein sequence ID" value="KKL45206.1"/>
    <property type="molecule type" value="Genomic_DNA"/>
</dbReference>
<gene>
    <name evidence="1" type="ORF">LCGC14_2358040</name>
</gene>
<name>A0A0F9CUP8_9ZZZZ</name>
<comment type="caution">
    <text evidence="1">The sequence shown here is derived from an EMBL/GenBank/DDBJ whole genome shotgun (WGS) entry which is preliminary data.</text>
</comment>
<feature type="non-terminal residue" evidence="1">
    <location>
        <position position="1"/>
    </location>
</feature>
<dbReference type="Gene3D" id="2.60.260.20">
    <property type="entry name" value="Urease metallochaperone UreE, N-terminal domain"/>
    <property type="match status" value="1"/>
</dbReference>
<evidence type="ECO:0000313" key="1">
    <source>
        <dbReference type="EMBL" id="KKL45206.1"/>
    </source>
</evidence>
<dbReference type="InterPro" id="IPR008971">
    <property type="entry name" value="HSP40/DnaJ_pept-bd"/>
</dbReference>
<sequence length="59" mass="6589">VDMVPGRTVVPVRGAGIFSPMREGRGDLYVTLQVSLPKVRTPRADRLLQELLDELRKGE</sequence>
<organism evidence="1">
    <name type="scientific">marine sediment metagenome</name>
    <dbReference type="NCBI Taxonomy" id="412755"/>
    <lineage>
        <taxon>unclassified sequences</taxon>
        <taxon>metagenomes</taxon>
        <taxon>ecological metagenomes</taxon>
    </lineage>
</organism>
<dbReference type="GO" id="GO:0006457">
    <property type="term" value="P:protein folding"/>
    <property type="evidence" value="ECO:0007669"/>
    <property type="project" value="InterPro"/>
</dbReference>
<accession>A0A0F9CUP8</accession>